<feature type="transmembrane region" description="Helical" evidence="4">
    <location>
        <begin position="130"/>
        <end position="156"/>
    </location>
</feature>
<reference evidence="5 6" key="1">
    <citation type="submission" date="2014-04" db="EMBL/GenBank/DDBJ databases">
        <authorList>
            <consortium name="International Citrus Genome Consortium"/>
            <person name="Gmitter F."/>
            <person name="Chen C."/>
            <person name="Farmerie W."/>
            <person name="Harkins T."/>
            <person name="Desany B."/>
            <person name="Mohiuddin M."/>
            <person name="Kodira C."/>
            <person name="Borodovsky M."/>
            <person name="Lomsadze A."/>
            <person name="Burns P."/>
            <person name="Jenkins J."/>
            <person name="Prochnik S."/>
            <person name="Shu S."/>
            <person name="Chapman J."/>
            <person name="Pitluck S."/>
            <person name="Schmutz J."/>
            <person name="Rokhsar D."/>
        </authorList>
    </citation>
    <scope>NUCLEOTIDE SEQUENCE</scope>
</reference>
<feature type="transmembrane region" description="Helical" evidence="4">
    <location>
        <begin position="84"/>
        <end position="110"/>
    </location>
</feature>
<keyword evidence="4" id="KW-1133">Transmembrane helix</keyword>
<evidence type="ECO:0000256" key="4">
    <source>
        <dbReference type="SAM" id="Phobius"/>
    </source>
</evidence>
<feature type="region of interest" description="Disordered" evidence="3">
    <location>
        <begin position="1"/>
        <end position="33"/>
    </location>
</feature>
<dbReference type="InterPro" id="IPR014743">
    <property type="entry name" value="Cl-channel_core"/>
</dbReference>
<proteinExistence type="predicted"/>
<dbReference type="Proteomes" id="UP000027120">
    <property type="component" value="Unassembled WGS sequence"/>
</dbReference>
<dbReference type="InterPro" id="IPR051280">
    <property type="entry name" value="Cl-channel/antiporter"/>
</dbReference>
<accession>A0A067DWD1</accession>
<feature type="non-terminal residue" evidence="5">
    <location>
        <position position="188"/>
    </location>
</feature>
<keyword evidence="6" id="KW-1185">Reference proteome</keyword>
<protein>
    <recommendedName>
        <fullName evidence="7">Chloride channel protein</fullName>
    </recommendedName>
</protein>
<sequence length="188" mass="20746">MEENSNPVARATQAHMEADEEERDPESNSLQQPLLKRSRTLSSSPLALVGAKVSHIESLDYEINENDLFKHDWRSRSKVQVLQYIFLKWSLACLVGLLTGLIATLINLAVENIAGYKLLAVVSFIEKDRYLQGFLYFTGVNFLLTLVAAVLCVCFAPTAAGPGIPEIKAYLNGVDTPNMFGATTLIVK</sequence>
<evidence type="ECO:0000256" key="1">
    <source>
        <dbReference type="ARBA" id="ARBA00022737"/>
    </source>
</evidence>
<evidence type="ECO:0000256" key="2">
    <source>
        <dbReference type="ARBA" id="ARBA00023122"/>
    </source>
</evidence>
<evidence type="ECO:0000313" key="5">
    <source>
        <dbReference type="EMBL" id="KDO43322.1"/>
    </source>
</evidence>
<dbReference type="Gene3D" id="1.10.3080.10">
    <property type="entry name" value="Clc chloride channel"/>
    <property type="match status" value="1"/>
</dbReference>
<keyword evidence="4" id="KW-0812">Transmembrane</keyword>
<dbReference type="STRING" id="2711.A0A067DWD1"/>
<keyword evidence="2" id="KW-0129">CBS domain</keyword>
<keyword evidence="1" id="KW-0677">Repeat</keyword>
<dbReference type="SUPFAM" id="SSF81340">
    <property type="entry name" value="Clc chloride channel"/>
    <property type="match status" value="1"/>
</dbReference>
<gene>
    <name evidence="5" type="ORF">CISIN_1g0039661mg</name>
</gene>
<evidence type="ECO:0000313" key="6">
    <source>
        <dbReference type="Proteomes" id="UP000027120"/>
    </source>
</evidence>
<organism evidence="5 6">
    <name type="scientific">Citrus sinensis</name>
    <name type="common">Sweet orange</name>
    <name type="synonym">Citrus aurantium var. sinensis</name>
    <dbReference type="NCBI Taxonomy" id="2711"/>
    <lineage>
        <taxon>Eukaryota</taxon>
        <taxon>Viridiplantae</taxon>
        <taxon>Streptophyta</taxon>
        <taxon>Embryophyta</taxon>
        <taxon>Tracheophyta</taxon>
        <taxon>Spermatophyta</taxon>
        <taxon>Magnoliopsida</taxon>
        <taxon>eudicotyledons</taxon>
        <taxon>Gunneridae</taxon>
        <taxon>Pentapetalae</taxon>
        <taxon>rosids</taxon>
        <taxon>malvids</taxon>
        <taxon>Sapindales</taxon>
        <taxon>Rutaceae</taxon>
        <taxon>Aurantioideae</taxon>
        <taxon>Citrus</taxon>
    </lineage>
</organism>
<evidence type="ECO:0000256" key="3">
    <source>
        <dbReference type="SAM" id="MobiDB-lite"/>
    </source>
</evidence>
<dbReference type="PANTHER" id="PTHR11689">
    <property type="entry name" value="CHLORIDE CHANNEL PROTEIN CLC FAMILY MEMBER"/>
    <property type="match status" value="1"/>
</dbReference>
<dbReference type="PANTHER" id="PTHR11689:SF67">
    <property type="entry name" value="CHLORIDE CHANNEL PROTEIN CLC-A"/>
    <property type="match status" value="1"/>
</dbReference>
<dbReference type="EMBL" id="KK785386">
    <property type="protein sequence ID" value="KDO43322.1"/>
    <property type="molecule type" value="Genomic_DNA"/>
</dbReference>
<keyword evidence="4" id="KW-0472">Membrane</keyword>
<dbReference type="AlphaFoldDB" id="A0A067DWD1"/>
<evidence type="ECO:0008006" key="7">
    <source>
        <dbReference type="Google" id="ProtNLM"/>
    </source>
</evidence>
<name>A0A067DWD1_CITSI</name>